<dbReference type="InterPro" id="IPR006260">
    <property type="entry name" value="TonB/TolA_C"/>
</dbReference>
<feature type="domain" description="TonB C-terminal" evidence="12">
    <location>
        <begin position="192"/>
        <end position="285"/>
    </location>
</feature>
<evidence type="ECO:0000256" key="4">
    <source>
        <dbReference type="ARBA" id="ARBA00022475"/>
    </source>
</evidence>
<feature type="transmembrane region" description="Helical" evidence="10">
    <location>
        <begin position="63"/>
        <end position="84"/>
    </location>
</feature>
<accession>A0A397PAT8</accession>
<evidence type="ECO:0000256" key="8">
    <source>
        <dbReference type="ARBA" id="ARBA00022989"/>
    </source>
</evidence>
<keyword evidence="14" id="KW-1185">Reference proteome</keyword>
<dbReference type="GO" id="GO:0055085">
    <property type="term" value="P:transmembrane transport"/>
    <property type="evidence" value="ECO:0007669"/>
    <property type="project" value="InterPro"/>
</dbReference>
<comment type="caution">
    <text evidence="13">The sequence shown here is derived from an EMBL/GenBank/DDBJ whole genome shotgun (WGS) entry which is preliminary data.</text>
</comment>
<dbReference type="GO" id="GO:0098797">
    <property type="term" value="C:plasma membrane protein complex"/>
    <property type="evidence" value="ECO:0007669"/>
    <property type="project" value="TreeGrafter"/>
</dbReference>
<proteinExistence type="inferred from homology"/>
<protein>
    <recommendedName>
        <fullName evidence="10">Protein TonB</fullName>
    </recommendedName>
</protein>
<comment type="similarity">
    <text evidence="2 10">Belongs to the TonB family.</text>
</comment>
<dbReference type="RefSeq" id="WP_245968219.1">
    <property type="nucleotide sequence ID" value="NZ_QXDC01000002.1"/>
</dbReference>
<evidence type="ECO:0000313" key="13">
    <source>
        <dbReference type="EMBL" id="RIA46202.1"/>
    </source>
</evidence>
<evidence type="ECO:0000256" key="11">
    <source>
        <dbReference type="SAM" id="MobiDB-lite"/>
    </source>
</evidence>
<evidence type="ECO:0000256" key="6">
    <source>
        <dbReference type="ARBA" id="ARBA00022692"/>
    </source>
</evidence>
<evidence type="ECO:0000259" key="12">
    <source>
        <dbReference type="PROSITE" id="PS52015"/>
    </source>
</evidence>
<dbReference type="InterPro" id="IPR003538">
    <property type="entry name" value="TonB"/>
</dbReference>
<keyword evidence="3 10" id="KW-0813">Transport</keyword>
<dbReference type="Pfam" id="PF03544">
    <property type="entry name" value="TonB_C"/>
    <property type="match status" value="1"/>
</dbReference>
<dbReference type="InterPro" id="IPR051045">
    <property type="entry name" value="TonB-dependent_transducer"/>
</dbReference>
<dbReference type="PRINTS" id="PR01374">
    <property type="entry name" value="TONBPROTEIN"/>
</dbReference>
<dbReference type="Gene3D" id="3.30.1150.10">
    <property type="match status" value="1"/>
</dbReference>
<organism evidence="13 14">
    <name type="scientific">Hephaestia caeni</name>
    <dbReference type="NCBI Taxonomy" id="645617"/>
    <lineage>
        <taxon>Bacteria</taxon>
        <taxon>Pseudomonadati</taxon>
        <taxon>Pseudomonadota</taxon>
        <taxon>Alphaproteobacteria</taxon>
        <taxon>Sphingomonadales</taxon>
        <taxon>Sphingomonadaceae</taxon>
        <taxon>Hephaestia</taxon>
    </lineage>
</organism>
<sequence>MTHDLQGTINDEGELMSGMVVMTSYYWDRLPKSPTTNVPASAEYLPHNYTRYCDRPMDWRTRLFGIGGTAAVIALVLSCALFSWRVVKPMIVSSSAPLVVELRPLAAPPEPVREVAPGPEQVERQEAKPEPKPDIVVPPPLMQLPVLSMAPREAREPVEELVDPGPAVPETTAPKSIAAPSSARVSSDAKQSWEARLLAHLERYRRFPARARAARQQGTVYVRFQMNRSGAVLSAAVVRSSGFATLDQAALDTLNRAQPLPAIPNDKPDTVELTIPVEFFLNRRG</sequence>
<comment type="function">
    <text evidence="10">Interacts with outer membrane receptor proteins that carry out high-affinity binding and energy dependent uptake into the periplasmic space of specific substrates. It could act to transduce energy from the cytoplasmic membrane to specific energy-requiring processes in the outer membrane, resulting in the release into the periplasm of ligands bound by these outer membrane proteins.</text>
</comment>
<dbReference type="AlphaFoldDB" id="A0A397PAT8"/>
<dbReference type="EMBL" id="QXDC01000002">
    <property type="protein sequence ID" value="RIA46202.1"/>
    <property type="molecule type" value="Genomic_DNA"/>
</dbReference>
<keyword evidence="8 10" id="KW-1133">Transmembrane helix</keyword>
<dbReference type="PANTHER" id="PTHR33446">
    <property type="entry name" value="PROTEIN TONB-RELATED"/>
    <property type="match status" value="1"/>
</dbReference>
<evidence type="ECO:0000256" key="1">
    <source>
        <dbReference type="ARBA" id="ARBA00004383"/>
    </source>
</evidence>
<feature type="region of interest" description="Disordered" evidence="11">
    <location>
        <begin position="109"/>
        <end position="135"/>
    </location>
</feature>
<comment type="subcellular location">
    <subcellularLocation>
        <location evidence="1 10">Cell inner membrane</location>
        <topology evidence="1 10">Single-pass membrane protein</topology>
        <orientation evidence="1 10">Periplasmic side</orientation>
    </subcellularLocation>
</comment>
<evidence type="ECO:0000313" key="14">
    <source>
        <dbReference type="Proteomes" id="UP000266568"/>
    </source>
</evidence>
<evidence type="ECO:0000256" key="2">
    <source>
        <dbReference type="ARBA" id="ARBA00006555"/>
    </source>
</evidence>
<gene>
    <name evidence="13" type="ORF">DFR49_0735</name>
</gene>
<evidence type="ECO:0000256" key="10">
    <source>
        <dbReference type="RuleBase" id="RU362123"/>
    </source>
</evidence>
<keyword evidence="5 10" id="KW-0997">Cell inner membrane</keyword>
<keyword evidence="6 10" id="KW-0812">Transmembrane</keyword>
<reference evidence="13 14" key="1">
    <citation type="submission" date="2018-08" db="EMBL/GenBank/DDBJ databases">
        <title>Genomic Encyclopedia of Type Strains, Phase IV (KMG-IV): sequencing the most valuable type-strain genomes for metagenomic binning, comparative biology and taxonomic classification.</title>
        <authorList>
            <person name="Goeker M."/>
        </authorList>
    </citation>
    <scope>NUCLEOTIDE SEQUENCE [LARGE SCALE GENOMIC DNA]</scope>
    <source>
        <strain evidence="13 14">DSM 25527</strain>
    </source>
</reference>
<feature type="compositionally biased region" description="Basic and acidic residues" evidence="11">
    <location>
        <begin position="121"/>
        <end position="133"/>
    </location>
</feature>
<name>A0A397PAT8_9SPHN</name>
<dbReference type="GO" id="GO:0015031">
    <property type="term" value="P:protein transport"/>
    <property type="evidence" value="ECO:0007669"/>
    <property type="project" value="UniProtKB-UniRule"/>
</dbReference>
<dbReference type="NCBIfam" id="TIGR01352">
    <property type="entry name" value="tonB_Cterm"/>
    <property type="match status" value="1"/>
</dbReference>
<keyword evidence="9 10" id="KW-0472">Membrane</keyword>
<dbReference type="InterPro" id="IPR037682">
    <property type="entry name" value="TonB_C"/>
</dbReference>
<keyword evidence="4 10" id="KW-1003">Cell membrane</keyword>
<dbReference type="SUPFAM" id="SSF74653">
    <property type="entry name" value="TolA/TonB C-terminal domain"/>
    <property type="match status" value="1"/>
</dbReference>
<evidence type="ECO:0000256" key="5">
    <source>
        <dbReference type="ARBA" id="ARBA00022519"/>
    </source>
</evidence>
<dbReference type="GO" id="GO:0015891">
    <property type="term" value="P:siderophore transport"/>
    <property type="evidence" value="ECO:0007669"/>
    <property type="project" value="InterPro"/>
</dbReference>
<dbReference type="GO" id="GO:0031992">
    <property type="term" value="F:energy transducer activity"/>
    <property type="evidence" value="ECO:0007669"/>
    <property type="project" value="InterPro"/>
</dbReference>
<dbReference type="Proteomes" id="UP000266568">
    <property type="component" value="Unassembled WGS sequence"/>
</dbReference>
<feature type="region of interest" description="Disordered" evidence="11">
    <location>
        <begin position="159"/>
        <end position="185"/>
    </location>
</feature>
<dbReference type="PROSITE" id="PS52015">
    <property type="entry name" value="TONB_CTD"/>
    <property type="match status" value="1"/>
</dbReference>
<keyword evidence="7 10" id="KW-0653">Protein transport</keyword>
<dbReference type="PANTHER" id="PTHR33446:SF2">
    <property type="entry name" value="PROTEIN TONB"/>
    <property type="match status" value="1"/>
</dbReference>
<keyword evidence="10" id="KW-0735">Signal-anchor</keyword>
<evidence type="ECO:0000256" key="7">
    <source>
        <dbReference type="ARBA" id="ARBA00022927"/>
    </source>
</evidence>
<dbReference type="GO" id="GO:0030288">
    <property type="term" value="C:outer membrane-bounded periplasmic space"/>
    <property type="evidence" value="ECO:0007669"/>
    <property type="project" value="InterPro"/>
</dbReference>
<evidence type="ECO:0000256" key="9">
    <source>
        <dbReference type="ARBA" id="ARBA00023136"/>
    </source>
</evidence>
<evidence type="ECO:0000256" key="3">
    <source>
        <dbReference type="ARBA" id="ARBA00022448"/>
    </source>
</evidence>